<organism evidence="2 3">
    <name type="scientific">Arachidicoccus ginsenosidivorans</name>
    <dbReference type="NCBI Taxonomy" id="496057"/>
    <lineage>
        <taxon>Bacteria</taxon>
        <taxon>Pseudomonadati</taxon>
        <taxon>Bacteroidota</taxon>
        <taxon>Chitinophagia</taxon>
        <taxon>Chitinophagales</taxon>
        <taxon>Chitinophagaceae</taxon>
        <taxon>Arachidicoccus</taxon>
    </lineage>
</organism>
<evidence type="ECO:0000313" key="3">
    <source>
        <dbReference type="Proteomes" id="UP000321291"/>
    </source>
</evidence>
<name>A0A5B8VNA4_9BACT</name>
<dbReference type="EMBL" id="CP042434">
    <property type="protein sequence ID" value="QEC71718.1"/>
    <property type="molecule type" value="Genomic_DNA"/>
</dbReference>
<keyword evidence="1" id="KW-0812">Transmembrane</keyword>
<evidence type="ECO:0000256" key="1">
    <source>
        <dbReference type="SAM" id="Phobius"/>
    </source>
</evidence>
<accession>A0A5B8VNA4</accession>
<keyword evidence="3" id="KW-1185">Reference proteome</keyword>
<dbReference type="RefSeq" id="WP_146781095.1">
    <property type="nucleotide sequence ID" value="NZ_CP042434.1"/>
</dbReference>
<proteinExistence type="predicted"/>
<dbReference type="Proteomes" id="UP000321291">
    <property type="component" value="Chromosome"/>
</dbReference>
<reference evidence="2 3" key="1">
    <citation type="journal article" date="2017" name="Int. J. Syst. Evol. Microbiol.">
        <title>Arachidicoccus ginsenosidivorans sp. nov., with ginsenoside-converting activity isolated from ginseng cultivating soil.</title>
        <authorList>
            <person name="Siddiqi M.Z."/>
            <person name="Aslam Z."/>
            <person name="Im W.T."/>
        </authorList>
    </citation>
    <scope>NUCLEOTIDE SEQUENCE [LARGE SCALE GENOMIC DNA]</scope>
    <source>
        <strain evidence="2 3">Gsoil 809</strain>
    </source>
</reference>
<dbReference type="AlphaFoldDB" id="A0A5B8VNA4"/>
<dbReference type="KEGG" id="agi:FSB73_08610"/>
<protein>
    <submittedName>
        <fullName evidence="2">Uncharacterized protein</fullName>
    </submittedName>
</protein>
<gene>
    <name evidence="2" type="ORF">FSB73_08610</name>
</gene>
<keyword evidence="1" id="KW-1133">Transmembrane helix</keyword>
<sequence>MPFSLWKFQSPQKEHMQPPIQSPMRVEGQPADKFSLKAFLKFLTRSYQHDSLIDSEKGLTSKACVNSSGAYMAKRMHNKRQVSKKEISPALLAGLLAVMFVGAGWVVLHSTAGPLMRAGEKLSCGLCVPIVGNTGASIHKQVDAGGDEPPSFFFECFSPVVDLPALQGILVPQN</sequence>
<evidence type="ECO:0000313" key="2">
    <source>
        <dbReference type="EMBL" id="QEC71718.1"/>
    </source>
</evidence>
<feature type="transmembrane region" description="Helical" evidence="1">
    <location>
        <begin position="87"/>
        <end position="108"/>
    </location>
</feature>
<keyword evidence="1" id="KW-0472">Membrane</keyword>